<reference evidence="3 4" key="1">
    <citation type="journal article" date="2018" name="Mol. Biol. Evol.">
        <title>Broad Genomic Sampling Reveals a Smut Pathogenic Ancestry of the Fungal Clade Ustilaginomycotina.</title>
        <authorList>
            <person name="Kijpornyongpan T."/>
            <person name="Mondo S.J."/>
            <person name="Barry K."/>
            <person name="Sandor L."/>
            <person name="Lee J."/>
            <person name="Lipzen A."/>
            <person name="Pangilinan J."/>
            <person name="LaButti K."/>
            <person name="Hainaut M."/>
            <person name="Henrissat B."/>
            <person name="Grigoriev I.V."/>
            <person name="Spatafora J.W."/>
            <person name="Aime M.C."/>
        </authorList>
    </citation>
    <scope>NUCLEOTIDE SEQUENCE [LARGE SCALE GENOMIC DNA]</scope>
    <source>
        <strain evidence="3 4">MCA 4718</strain>
    </source>
</reference>
<dbReference type="EMBL" id="KZ819321">
    <property type="protein sequence ID" value="PWN23789.1"/>
    <property type="molecule type" value="Genomic_DNA"/>
</dbReference>
<dbReference type="InterPro" id="IPR036236">
    <property type="entry name" value="Znf_C2H2_sf"/>
</dbReference>
<gene>
    <name evidence="3" type="ORF">BCV69DRAFT_10365</name>
</gene>
<organism evidence="3 4">
    <name type="scientific">Pseudomicrostroma glucosiphilum</name>
    <dbReference type="NCBI Taxonomy" id="1684307"/>
    <lineage>
        <taxon>Eukaryota</taxon>
        <taxon>Fungi</taxon>
        <taxon>Dikarya</taxon>
        <taxon>Basidiomycota</taxon>
        <taxon>Ustilaginomycotina</taxon>
        <taxon>Exobasidiomycetes</taxon>
        <taxon>Microstromatales</taxon>
        <taxon>Microstromatales incertae sedis</taxon>
        <taxon>Pseudomicrostroma</taxon>
    </lineage>
</organism>
<dbReference type="InterPro" id="IPR013087">
    <property type="entry name" value="Znf_C2H2_type"/>
</dbReference>
<sequence length="90" mass="10023">MHLPTLCCLYAPLSLTIGYKPHVCNVPGCEAAYSQSFNLKQHKESKHADSEFPCTVRGCGRVYASSLPDHRLQAARLQGHRRRGLLLAVF</sequence>
<keyword evidence="1" id="KW-0732">Signal</keyword>
<dbReference type="PROSITE" id="PS00028">
    <property type="entry name" value="ZINC_FINGER_C2H2_1"/>
    <property type="match status" value="1"/>
</dbReference>
<name>A0A316UEX5_9BASI</name>
<dbReference type="SUPFAM" id="SSF57667">
    <property type="entry name" value="beta-beta-alpha zinc fingers"/>
    <property type="match status" value="1"/>
</dbReference>
<dbReference type="Gene3D" id="3.30.160.60">
    <property type="entry name" value="Classic Zinc Finger"/>
    <property type="match status" value="1"/>
</dbReference>
<evidence type="ECO:0000313" key="4">
    <source>
        <dbReference type="Proteomes" id="UP000245942"/>
    </source>
</evidence>
<evidence type="ECO:0000256" key="1">
    <source>
        <dbReference type="SAM" id="SignalP"/>
    </source>
</evidence>
<feature type="signal peptide" evidence="1">
    <location>
        <begin position="1"/>
        <end position="18"/>
    </location>
</feature>
<dbReference type="GeneID" id="37010761"/>
<protein>
    <recommendedName>
        <fullName evidence="2">C2H2-type domain-containing protein</fullName>
    </recommendedName>
</protein>
<dbReference type="OrthoDB" id="6077919at2759"/>
<proteinExistence type="predicted"/>
<feature type="chain" id="PRO_5016399163" description="C2H2-type domain-containing protein" evidence="1">
    <location>
        <begin position="19"/>
        <end position="90"/>
    </location>
</feature>
<dbReference type="RefSeq" id="XP_025350949.1">
    <property type="nucleotide sequence ID" value="XM_025489027.1"/>
</dbReference>
<keyword evidence="4" id="KW-1185">Reference proteome</keyword>
<evidence type="ECO:0000259" key="2">
    <source>
        <dbReference type="PROSITE" id="PS00028"/>
    </source>
</evidence>
<dbReference type="Proteomes" id="UP000245942">
    <property type="component" value="Unassembled WGS sequence"/>
</dbReference>
<feature type="domain" description="C2H2-type" evidence="2">
    <location>
        <begin position="24"/>
        <end position="47"/>
    </location>
</feature>
<evidence type="ECO:0000313" key="3">
    <source>
        <dbReference type="EMBL" id="PWN23789.1"/>
    </source>
</evidence>
<accession>A0A316UEX5</accession>
<dbReference type="AlphaFoldDB" id="A0A316UEX5"/>